<evidence type="ECO:0000313" key="2">
    <source>
        <dbReference type="Proteomes" id="UP000515161"/>
    </source>
</evidence>
<keyword evidence="1" id="KW-0732">Signal</keyword>
<sequence>MKLLLLLAVAASQMELSASQRGTLNAPGGNINISDVPITFYGKTYTLLHVKIGNKVEVCLKNDPSEDDIDCVVTSDGVVSTKLKYSVQKKSFSARSDLVNINTQGLGKVDLTFYNVQRLNVMELSFLNHGLQAACFTYHPAGLPFSSSLELSTTVGGTVMDTWKTRVQRFIFRDLSGCRVSGGAVMPGSEMPSAEPCSVELCSLSAVLANVTACGPEEVCQADNTCAIPPVVCTVTGSTVIGFHGAVHSVQDRCAYSLMEPEGSASFNLTAAFRERRRT</sequence>
<dbReference type="OrthoDB" id="10051196at2759"/>
<dbReference type="AlphaFoldDB" id="A0A6P8UGS9"/>
<dbReference type="KEGG" id="gacu:117548920"/>
<name>A0A6P8UGS9_GYMAC</name>
<accession>A0A6P8UGS9</accession>
<protein>
    <submittedName>
        <fullName evidence="3">Uncharacterized protein LOC117548920</fullName>
    </submittedName>
</protein>
<gene>
    <name evidence="3" type="primary">LOC117548920</name>
</gene>
<feature type="chain" id="PRO_5027909845" evidence="1">
    <location>
        <begin position="20"/>
        <end position="279"/>
    </location>
</feature>
<feature type="signal peptide" evidence="1">
    <location>
        <begin position="1"/>
        <end position="19"/>
    </location>
</feature>
<proteinExistence type="predicted"/>
<organism evidence="2 3">
    <name type="scientific">Gymnodraco acuticeps</name>
    <name type="common">Antarctic dragonfish</name>
    <dbReference type="NCBI Taxonomy" id="8218"/>
    <lineage>
        <taxon>Eukaryota</taxon>
        <taxon>Metazoa</taxon>
        <taxon>Chordata</taxon>
        <taxon>Craniata</taxon>
        <taxon>Vertebrata</taxon>
        <taxon>Euteleostomi</taxon>
        <taxon>Actinopterygii</taxon>
        <taxon>Neopterygii</taxon>
        <taxon>Teleostei</taxon>
        <taxon>Neoteleostei</taxon>
        <taxon>Acanthomorphata</taxon>
        <taxon>Eupercaria</taxon>
        <taxon>Perciformes</taxon>
        <taxon>Notothenioidei</taxon>
        <taxon>Bathydraconidae</taxon>
        <taxon>Gymnodraco</taxon>
    </lineage>
</organism>
<keyword evidence="2" id="KW-1185">Reference proteome</keyword>
<reference evidence="3" key="1">
    <citation type="submission" date="2025-08" db="UniProtKB">
        <authorList>
            <consortium name="RefSeq"/>
        </authorList>
    </citation>
    <scope>IDENTIFICATION</scope>
</reference>
<evidence type="ECO:0000256" key="1">
    <source>
        <dbReference type="SAM" id="SignalP"/>
    </source>
</evidence>
<dbReference type="GeneID" id="117548920"/>
<dbReference type="InParanoid" id="A0A6P8UGS9"/>
<feature type="non-terminal residue" evidence="3">
    <location>
        <position position="279"/>
    </location>
</feature>
<evidence type="ECO:0000313" key="3">
    <source>
        <dbReference type="RefSeq" id="XP_034076344.1"/>
    </source>
</evidence>
<dbReference type="Proteomes" id="UP000515161">
    <property type="component" value="Unplaced"/>
</dbReference>
<dbReference type="RefSeq" id="XP_034076344.1">
    <property type="nucleotide sequence ID" value="XM_034220453.1"/>
</dbReference>